<evidence type="ECO:0000313" key="1">
    <source>
        <dbReference type="EMBL" id="ABK77833.1"/>
    </source>
</evidence>
<organism evidence="1 2">
    <name type="scientific">Cenarchaeum symbiosum (strain A)</name>
    <dbReference type="NCBI Taxonomy" id="414004"/>
    <lineage>
        <taxon>Archaea</taxon>
        <taxon>Nitrososphaerota</taxon>
        <taxon>Candidatus Cenarchaeales</taxon>
        <taxon>Candidatus Cenarchaeaceae</taxon>
        <taxon>Candidatus Cenarchaeum</taxon>
    </lineage>
</organism>
<evidence type="ECO:0008006" key="3">
    <source>
        <dbReference type="Google" id="ProtNLM"/>
    </source>
</evidence>
<proteinExistence type="predicted"/>
<dbReference type="EnsemblBacteria" id="ABK77833">
    <property type="protein sequence ID" value="ABK77833"/>
    <property type="gene ID" value="CENSYa_1209"/>
</dbReference>
<protein>
    <recommendedName>
        <fullName evidence="3">Sjogrens syndrome scleroderma autoantigen 1</fullName>
    </recommendedName>
</protein>
<keyword evidence="2" id="KW-1185">Reference proteome</keyword>
<reference evidence="1 2" key="1">
    <citation type="journal article" date="2006" name="Proc. Natl. Acad. Sci. U.S.A.">
        <title>Genomic analysis of the uncultivated marine crenarchaeote Cenarchaeum symbiosum.</title>
        <authorList>
            <person name="Hallam S.J."/>
            <person name="Konstantinidis K.T."/>
            <person name="Putnam N."/>
            <person name="Schleper C."/>
            <person name="Watanabe Y."/>
            <person name="Sugahara J."/>
            <person name="Preston C."/>
            <person name="de la Torre J."/>
            <person name="Richardson P.M."/>
            <person name="DeLong E.F."/>
        </authorList>
    </citation>
    <scope>NUCLEOTIDE SEQUENCE [LARGE SCALE GENOMIC DNA]</scope>
    <source>
        <strain evidence="2">A</strain>
    </source>
</reference>
<dbReference type="Proteomes" id="UP000000758">
    <property type="component" value="Chromosome"/>
</dbReference>
<dbReference type="HOGENOM" id="CLU_1615240_0_0_2"/>
<name>A0RWW6_CENSY</name>
<dbReference type="PATRIC" id="fig|414004.10.peg.1101"/>
<evidence type="ECO:0000313" key="2">
    <source>
        <dbReference type="Proteomes" id="UP000000758"/>
    </source>
</evidence>
<sequence length="164" mass="18007">MSPWHPYWTEPLAVPAEARARSFPCPGYAWSIQALFRGVFYRHGDARIMPEPTKKAVEMLLKGATLASEPCPYCKGVRVMRDGYALCVGCGREPSGDVPHAPSADPQNDRGGMPVGILEEKLRSLGSELAEESDHAKQQEILRSINMLVDTIDKMKGRAGRDGP</sequence>
<dbReference type="InterPro" id="IPR009563">
    <property type="entry name" value="SSSCA1"/>
</dbReference>
<dbReference type="AlphaFoldDB" id="A0RWW6"/>
<dbReference type="KEGG" id="csy:CENSYa_1209"/>
<accession>A0RWW6</accession>
<dbReference type="EMBL" id="DP000238">
    <property type="protein sequence ID" value="ABK77833.1"/>
    <property type="molecule type" value="Genomic_DNA"/>
</dbReference>
<dbReference type="STRING" id="414004.CENSYa_1209"/>
<gene>
    <name evidence="1" type="ordered locus">CENSYa_1209</name>
</gene>
<dbReference type="Pfam" id="PF06677">
    <property type="entry name" value="Auto_anti-p27"/>
    <property type="match status" value="1"/>
</dbReference>